<dbReference type="InterPro" id="IPR009057">
    <property type="entry name" value="Homeodomain-like_sf"/>
</dbReference>
<dbReference type="SUPFAM" id="SSF46689">
    <property type="entry name" value="Homeodomain-like"/>
    <property type="match status" value="1"/>
</dbReference>
<evidence type="ECO:0000313" key="6">
    <source>
        <dbReference type="Proteomes" id="UP000326702"/>
    </source>
</evidence>
<dbReference type="Pfam" id="PF00440">
    <property type="entry name" value="TetR_N"/>
    <property type="match status" value="1"/>
</dbReference>
<evidence type="ECO:0000256" key="3">
    <source>
        <dbReference type="SAM" id="MobiDB-lite"/>
    </source>
</evidence>
<name>A0A5P9QDW1_9MICO</name>
<dbReference type="Pfam" id="PF19344">
    <property type="entry name" value="TetR_C_32"/>
    <property type="match status" value="1"/>
</dbReference>
<dbReference type="PANTHER" id="PTHR30055">
    <property type="entry name" value="HTH-TYPE TRANSCRIPTIONAL REGULATOR RUTR"/>
    <property type="match status" value="1"/>
</dbReference>
<dbReference type="InterPro" id="IPR045823">
    <property type="entry name" value="TetR_C_32"/>
</dbReference>
<dbReference type="KEGG" id="lxl:KDY119_03203"/>
<evidence type="ECO:0000256" key="1">
    <source>
        <dbReference type="ARBA" id="ARBA00023125"/>
    </source>
</evidence>
<dbReference type="Gene3D" id="1.10.357.10">
    <property type="entry name" value="Tetracycline Repressor, domain 2"/>
    <property type="match status" value="1"/>
</dbReference>
<organism evidence="5 6">
    <name type="scientific">Luteimicrobium xylanilyticum</name>
    <dbReference type="NCBI Taxonomy" id="1133546"/>
    <lineage>
        <taxon>Bacteria</taxon>
        <taxon>Bacillati</taxon>
        <taxon>Actinomycetota</taxon>
        <taxon>Actinomycetes</taxon>
        <taxon>Micrococcales</taxon>
        <taxon>Luteimicrobium</taxon>
    </lineage>
</organism>
<dbReference type="GO" id="GO:0003997">
    <property type="term" value="F:acyl-CoA oxidase activity"/>
    <property type="evidence" value="ECO:0007669"/>
    <property type="project" value="UniProtKB-EC"/>
</dbReference>
<keyword evidence="6" id="KW-1185">Reference proteome</keyword>
<feature type="DNA-binding region" description="H-T-H motif" evidence="2">
    <location>
        <begin position="52"/>
        <end position="71"/>
    </location>
</feature>
<dbReference type="GO" id="GO:0000976">
    <property type="term" value="F:transcription cis-regulatory region binding"/>
    <property type="evidence" value="ECO:0007669"/>
    <property type="project" value="TreeGrafter"/>
</dbReference>
<dbReference type="InterPro" id="IPR050109">
    <property type="entry name" value="HTH-type_TetR-like_transc_reg"/>
</dbReference>
<dbReference type="EMBL" id="CP045529">
    <property type="protein sequence ID" value="QFU99668.1"/>
    <property type="molecule type" value="Genomic_DNA"/>
</dbReference>
<dbReference type="OrthoDB" id="4542604at2"/>
<evidence type="ECO:0000256" key="2">
    <source>
        <dbReference type="PROSITE-ProRule" id="PRU00335"/>
    </source>
</evidence>
<dbReference type="Proteomes" id="UP000326702">
    <property type="component" value="Chromosome"/>
</dbReference>
<dbReference type="PANTHER" id="PTHR30055:SF160">
    <property type="entry name" value="TRANSCRIPTIONAL REGULATORY PROTEIN (PROBABLY ASNC-FAMILY)-RELATED"/>
    <property type="match status" value="1"/>
</dbReference>
<feature type="domain" description="HTH tetR-type" evidence="4">
    <location>
        <begin position="30"/>
        <end position="89"/>
    </location>
</feature>
<dbReference type="AlphaFoldDB" id="A0A5P9QDW1"/>
<reference evidence="5 6" key="1">
    <citation type="submission" date="2019-10" db="EMBL/GenBank/DDBJ databases">
        <title>Genome sequence of Luteimicrobium xylanilyticum HY-24.</title>
        <authorList>
            <person name="Kim D.Y."/>
            <person name="Park H.-Y."/>
        </authorList>
    </citation>
    <scope>NUCLEOTIDE SEQUENCE [LARGE SCALE GENOMIC DNA]</scope>
    <source>
        <strain evidence="5 6">HY-24</strain>
    </source>
</reference>
<protein>
    <submittedName>
        <fullName evidence="5">Acyl-CoA oxidase</fullName>
        <ecNumber evidence="5">1.3.3.6</ecNumber>
    </submittedName>
</protein>
<keyword evidence="1 2" id="KW-0238">DNA-binding</keyword>
<dbReference type="InterPro" id="IPR036271">
    <property type="entry name" value="Tet_transcr_reg_TetR-rel_C_sf"/>
</dbReference>
<proteinExistence type="predicted"/>
<evidence type="ECO:0000313" key="5">
    <source>
        <dbReference type="EMBL" id="QFU99668.1"/>
    </source>
</evidence>
<accession>A0A5P9QDW1</accession>
<sequence>MEAPPEPTSETTTDPVSTDGRSTRWDDHRAARRAALVNATRKAVHRKGSDVSMEEIAAFAGTSKSIIYRYFEDKVGLQIAVGAQVVAEIRDALDQALHSAESLRDGIAAMVDTYLAMIEHSPNVYYFVTRTGSIIGNDAGPRITGDGRPPLTTFIDEIDELMRVPAVRELGLDEVAASAWATGQSSFVRGTGEWWLARRGQPGVPDRDALAEQITTWLWEGVTAASRAASGPKSTAKES</sequence>
<dbReference type="EC" id="1.3.3.6" evidence="5"/>
<feature type="compositionally biased region" description="Low complexity" evidence="3">
    <location>
        <begin position="8"/>
        <end position="19"/>
    </location>
</feature>
<evidence type="ECO:0000259" key="4">
    <source>
        <dbReference type="PROSITE" id="PS50977"/>
    </source>
</evidence>
<keyword evidence="5" id="KW-0560">Oxidoreductase</keyword>
<gene>
    <name evidence="5" type="ORF">KDY119_03203</name>
</gene>
<dbReference type="InterPro" id="IPR001647">
    <property type="entry name" value="HTH_TetR"/>
</dbReference>
<dbReference type="GO" id="GO:0003700">
    <property type="term" value="F:DNA-binding transcription factor activity"/>
    <property type="evidence" value="ECO:0007669"/>
    <property type="project" value="TreeGrafter"/>
</dbReference>
<dbReference type="SUPFAM" id="SSF48498">
    <property type="entry name" value="Tetracyclin repressor-like, C-terminal domain"/>
    <property type="match status" value="1"/>
</dbReference>
<dbReference type="PROSITE" id="PS50977">
    <property type="entry name" value="HTH_TETR_2"/>
    <property type="match status" value="1"/>
</dbReference>
<feature type="region of interest" description="Disordered" evidence="3">
    <location>
        <begin position="1"/>
        <end position="25"/>
    </location>
</feature>